<dbReference type="PANTHER" id="PTHR43669:SF3">
    <property type="entry name" value="ALCOHOL DEHYDROGENASE, PUTATIVE (AFU_ORTHOLOGUE AFUA_3G03445)-RELATED"/>
    <property type="match status" value="1"/>
</dbReference>
<evidence type="ECO:0000256" key="1">
    <source>
        <dbReference type="ARBA" id="ARBA00006484"/>
    </source>
</evidence>
<evidence type="ECO:0000313" key="3">
    <source>
        <dbReference type="EMBL" id="SEC86963.1"/>
    </source>
</evidence>
<reference evidence="3 4" key="1">
    <citation type="submission" date="2016-10" db="EMBL/GenBank/DDBJ databases">
        <authorList>
            <person name="de Groot N.N."/>
        </authorList>
    </citation>
    <scope>NUCLEOTIDE SEQUENCE [LARGE SCALE GENOMIC DNA]</scope>
    <source>
        <strain evidence="3 4">GAS522</strain>
    </source>
</reference>
<protein>
    <submittedName>
        <fullName evidence="3">NAD(P)-dependent dehydrogenase, short-chain alcohol dehydrogenase family</fullName>
    </submittedName>
</protein>
<accession>A0A1M6WQW6</accession>
<comment type="similarity">
    <text evidence="1">Belongs to the short-chain dehydrogenases/reductases (SDR) family.</text>
</comment>
<proteinExistence type="inferred from homology"/>
<dbReference type="Gene3D" id="3.40.50.720">
    <property type="entry name" value="NAD(P)-binding Rossmann-like Domain"/>
    <property type="match status" value="1"/>
</dbReference>
<dbReference type="PROSITE" id="PS00061">
    <property type="entry name" value="ADH_SHORT"/>
    <property type="match status" value="1"/>
</dbReference>
<sequence>MGALQGKTAVVTGGSRGFGRGIVESLAAEGMRVVAIARNEDGLAALKRDVKGDIATVSGDVTDAIFAARVIEREKPDVLVLNAGARGLNRPTRLHSWETFSTQFNVDVKSAFIWTREALMLPLPKGSAVIIGSSGAALRPMFVNAGYAAAKSALWAFAQGVAGEASQSGIRVHCLLPVMAPDSEVGREALKDFSKYTGVAVEKIIEDKGMKPPVTPDIVGKAVVEILTDPVNADVIGFRITGAGLHAIKQG</sequence>
<dbReference type="InterPro" id="IPR020904">
    <property type="entry name" value="Sc_DH/Rdtase_CS"/>
</dbReference>
<name>A0A1M6WQW6_9BRAD</name>
<dbReference type="GO" id="GO:0016491">
    <property type="term" value="F:oxidoreductase activity"/>
    <property type="evidence" value="ECO:0007669"/>
    <property type="project" value="UniProtKB-KW"/>
</dbReference>
<keyword evidence="2" id="KW-0560">Oxidoreductase</keyword>
<dbReference type="Proteomes" id="UP000183208">
    <property type="component" value="Unassembled WGS sequence"/>
</dbReference>
<dbReference type="CDD" id="cd05233">
    <property type="entry name" value="SDR_c"/>
    <property type="match status" value="1"/>
</dbReference>
<dbReference type="RefSeq" id="WP_074819288.1">
    <property type="nucleotide sequence ID" value="NZ_FNTI01000001.1"/>
</dbReference>
<dbReference type="Pfam" id="PF00106">
    <property type="entry name" value="adh_short"/>
    <property type="match status" value="1"/>
</dbReference>
<organism evidence="3 4">
    <name type="scientific">Bradyrhizobium lablabi</name>
    <dbReference type="NCBI Taxonomy" id="722472"/>
    <lineage>
        <taxon>Bacteria</taxon>
        <taxon>Pseudomonadati</taxon>
        <taxon>Pseudomonadota</taxon>
        <taxon>Alphaproteobacteria</taxon>
        <taxon>Hyphomicrobiales</taxon>
        <taxon>Nitrobacteraceae</taxon>
        <taxon>Bradyrhizobium</taxon>
    </lineage>
</organism>
<dbReference type="SUPFAM" id="SSF51735">
    <property type="entry name" value="NAD(P)-binding Rossmann-fold domains"/>
    <property type="match status" value="1"/>
</dbReference>
<dbReference type="InterPro" id="IPR002347">
    <property type="entry name" value="SDR_fam"/>
</dbReference>
<dbReference type="PRINTS" id="PR00081">
    <property type="entry name" value="GDHRDH"/>
</dbReference>
<dbReference type="InterPro" id="IPR036291">
    <property type="entry name" value="NAD(P)-bd_dom_sf"/>
</dbReference>
<dbReference type="AlphaFoldDB" id="A0A1M6WQW6"/>
<evidence type="ECO:0000313" key="4">
    <source>
        <dbReference type="Proteomes" id="UP000183208"/>
    </source>
</evidence>
<dbReference type="PANTHER" id="PTHR43669">
    <property type="entry name" value="5-KETO-D-GLUCONATE 5-REDUCTASE"/>
    <property type="match status" value="1"/>
</dbReference>
<evidence type="ECO:0000256" key="2">
    <source>
        <dbReference type="ARBA" id="ARBA00023002"/>
    </source>
</evidence>
<gene>
    <name evidence="3" type="ORF">SAMN05444171_2460</name>
</gene>
<dbReference type="EMBL" id="FNTI01000001">
    <property type="protein sequence ID" value="SEC86963.1"/>
    <property type="molecule type" value="Genomic_DNA"/>
</dbReference>